<keyword evidence="1" id="KW-0812">Transmembrane</keyword>
<name>A0ABQ6M764_9STRA</name>
<keyword evidence="1" id="KW-1133">Transmembrane helix</keyword>
<comment type="caution">
    <text evidence="2">The sequence shown here is derived from an EMBL/GenBank/DDBJ whole genome shotgun (WGS) entry which is preliminary data.</text>
</comment>
<evidence type="ECO:0000313" key="3">
    <source>
        <dbReference type="Proteomes" id="UP001165060"/>
    </source>
</evidence>
<gene>
    <name evidence="2" type="ORF">TeGR_g6798</name>
</gene>
<protein>
    <submittedName>
        <fullName evidence="2">Uncharacterized protein</fullName>
    </submittedName>
</protein>
<organism evidence="2 3">
    <name type="scientific">Tetraparma gracilis</name>
    <dbReference type="NCBI Taxonomy" id="2962635"/>
    <lineage>
        <taxon>Eukaryota</taxon>
        <taxon>Sar</taxon>
        <taxon>Stramenopiles</taxon>
        <taxon>Ochrophyta</taxon>
        <taxon>Bolidophyceae</taxon>
        <taxon>Parmales</taxon>
        <taxon>Triparmaceae</taxon>
        <taxon>Tetraparma</taxon>
    </lineage>
</organism>
<evidence type="ECO:0000256" key="1">
    <source>
        <dbReference type="SAM" id="Phobius"/>
    </source>
</evidence>
<feature type="transmembrane region" description="Helical" evidence="1">
    <location>
        <begin position="64"/>
        <end position="82"/>
    </location>
</feature>
<keyword evidence="3" id="KW-1185">Reference proteome</keyword>
<dbReference type="Proteomes" id="UP001165060">
    <property type="component" value="Unassembled WGS sequence"/>
</dbReference>
<evidence type="ECO:0000313" key="2">
    <source>
        <dbReference type="EMBL" id="GMI20870.1"/>
    </source>
</evidence>
<reference evidence="2 3" key="1">
    <citation type="journal article" date="2023" name="Commun. Biol.">
        <title>Genome analysis of Parmales, the sister group of diatoms, reveals the evolutionary specialization of diatoms from phago-mixotrophs to photoautotrophs.</title>
        <authorList>
            <person name="Ban H."/>
            <person name="Sato S."/>
            <person name="Yoshikawa S."/>
            <person name="Yamada K."/>
            <person name="Nakamura Y."/>
            <person name="Ichinomiya M."/>
            <person name="Sato N."/>
            <person name="Blanc-Mathieu R."/>
            <person name="Endo H."/>
            <person name="Kuwata A."/>
            <person name="Ogata H."/>
        </authorList>
    </citation>
    <scope>NUCLEOTIDE SEQUENCE [LARGE SCALE GENOMIC DNA]</scope>
</reference>
<dbReference type="EMBL" id="BRYB01003802">
    <property type="protein sequence ID" value="GMI20870.1"/>
    <property type="molecule type" value="Genomic_DNA"/>
</dbReference>
<accession>A0ABQ6M764</accession>
<keyword evidence="1" id="KW-0472">Membrane</keyword>
<sequence>MPLAEGDVEFSIVAGNMAMNALEKTLDDDESVINTAGAEILPTLVGPDATAEVAVKKDIEEPGLGLMGVLAVAGIAILLIIICCCFCCCRYVCKCCCTPSKGGGFTKRDDGL</sequence>
<proteinExistence type="predicted"/>